<feature type="compositionally biased region" description="Low complexity" evidence="2">
    <location>
        <begin position="49"/>
        <end position="64"/>
    </location>
</feature>
<dbReference type="STRING" id="564608.C1N0K1"/>
<dbReference type="InterPro" id="IPR001950">
    <property type="entry name" value="SUI1"/>
</dbReference>
<feature type="domain" description="SUI1" evidence="3">
    <location>
        <begin position="79"/>
        <end position="151"/>
    </location>
</feature>
<accession>C1N0K1</accession>
<dbReference type="InterPro" id="IPR050318">
    <property type="entry name" value="DENR/SUI1_TIF"/>
</dbReference>
<evidence type="ECO:0000256" key="2">
    <source>
        <dbReference type="SAM" id="MobiDB-lite"/>
    </source>
</evidence>
<comment type="similarity">
    <text evidence="1">Belongs to the DENR family.</text>
</comment>
<dbReference type="PANTHER" id="PTHR12789">
    <property type="entry name" value="DENSITY-REGULATED PROTEIN HOMOLOG"/>
    <property type="match status" value="1"/>
</dbReference>
<evidence type="ECO:0000313" key="4">
    <source>
        <dbReference type="EMBL" id="EEH54033.1"/>
    </source>
</evidence>
<dbReference type="InterPro" id="IPR046447">
    <property type="entry name" value="DENR_C"/>
</dbReference>
<reference evidence="4 5" key="1">
    <citation type="journal article" date="2009" name="Science">
        <title>Green evolution and dynamic adaptations revealed by genomes of the marine picoeukaryotes Micromonas.</title>
        <authorList>
            <person name="Worden A.Z."/>
            <person name="Lee J.H."/>
            <person name="Mock T."/>
            <person name="Rouze P."/>
            <person name="Simmons M.P."/>
            <person name="Aerts A.L."/>
            <person name="Allen A.E."/>
            <person name="Cuvelier M.L."/>
            <person name="Derelle E."/>
            <person name="Everett M.V."/>
            <person name="Foulon E."/>
            <person name="Grimwood J."/>
            <person name="Gundlach H."/>
            <person name="Henrissat B."/>
            <person name="Napoli C."/>
            <person name="McDonald S.M."/>
            <person name="Parker M.S."/>
            <person name="Rombauts S."/>
            <person name="Salamov A."/>
            <person name="Von Dassow P."/>
            <person name="Badger J.H."/>
            <person name="Coutinho P.M."/>
            <person name="Demir E."/>
            <person name="Dubchak I."/>
            <person name="Gentemann C."/>
            <person name="Eikrem W."/>
            <person name="Gready J.E."/>
            <person name="John U."/>
            <person name="Lanier W."/>
            <person name="Lindquist E.A."/>
            <person name="Lucas S."/>
            <person name="Mayer K.F."/>
            <person name="Moreau H."/>
            <person name="Not F."/>
            <person name="Otillar R."/>
            <person name="Panaud O."/>
            <person name="Pangilinan J."/>
            <person name="Paulsen I."/>
            <person name="Piegu B."/>
            <person name="Poliakov A."/>
            <person name="Robbens S."/>
            <person name="Schmutz J."/>
            <person name="Toulza E."/>
            <person name="Wyss T."/>
            <person name="Zelensky A."/>
            <person name="Zhou K."/>
            <person name="Armbrust E.V."/>
            <person name="Bhattacharya D."/>
            <person name="Goodenough U.W."/>
            <person name="Van de Peer Y."/>
            <person name="Grigoriev I.V."/>
        </authorList>
    </citation>
    <scope>NUCLEOTIDE SEQUENCE [LARGE SCALE GENOMIC DNA]</scope>
    <source>
        <strain evidence="4 5">CCMP1545</strain>
    </source>
</reference>
<feature type="region of interest" description="Disordered" evidence="2">
    <location>
        <begin position="38"/>
        <end position="80"/>
    </location>
</feature>
<dbReference type="CDD" id="cd11607">
    <property type="entry name" value="DENR_C"/>
    <property type="match status" value="1"/>
</dbReference>
<evidence type="ECO:0000256" key="1">
    <source>
        <dbReference type="ARBA" id="ARBA00007514"/>
    </source>
</evidence>
<dbReference type="Gene3D" id="3.30.780.10">
    <property type="entry name" value="SUI1-like domain"/>
    <property type="match status" value="1"/>
</dbReference>
<dbReference type="PANTHER" id="PTHR12789:SF0">
    <property type="entry name" value="DENSITY-REGULATED PROTEIN"/>
    <property type="match status" value="1"/>
</dbReference>
<evidence type="ECO:0000313" key="5">
    <source>
        <dbReference type="Proteomes" id="UP000001876"/>
    </source>
</evidence>
<dbReference type="Pfam" id="PF01253">
    <property type="entry name" value="SUI1"/>
    <property type="match status" value="1"/>
</dbReference>
<dbReference type="InterPro" id="IPR036877">
    <property type="entry name" value="SUI1_dom_sf"/>
</dbReference>
<sequence>MPLEPVVVEYCPTCACPFEYCDNAGCKRAKMETEMAKASVSGGDGDGDGAPAIPADATTDAATAPEKKKSSKKAKAKGVTITRTTRNKKKTITNVAGLEHFDGVKVADAAKAFGKKFACGASVTKGATGKDEIDVQGDVSEGVAAMLTEKFGVDAELIKLVDKGK</sequence>
<gene>
    <name evidence="4" type="ORF">MICPUCDRAFT_51050</name>
</gene>
<dbReference type="RefSeq" id="XP_003061403.1">
    <property type="nucleotide sequence ID" value="XM_003061357.1"/>
</dbReference>
<dbReference type="GeneID" id="9687094"/>
<dbReference type="AlphaFoldDB" id="C1N0K1"/>
<name>C1N0K1_MICPC</name>
<dbReference type="GO" id="GO:0001731">
    <property type="term" value="P:formation of translation preinitiation complex"/>
    <property type="evidence" value="ECO:0007669"/>
    <property type="project" value="TreeGrafter"/>
</dbReference>
<dbReference type="SUPFAM" id="SSF55159">
    <property type="entry name" value="eIF1-like"/>
    <property type="match status" value="1"/>
</dbReference>
<dbReference type="KEGG" id="mpp:MICPUCDRAFT_51050"/>
<dbReference type="EMBL" id="GG663744">
    <property type="protein sequence ID" value="EEH54033.1"/>
    <property type="molecule type" value="Genomic_DNA"/>
</dbReference>
<proteinExistence type="inferred from homology"/>
<organism evidence="5">
    <name type="scientific">Micromonas pusilla (strain CCMP1545)</name>
    <name type="common">Picoplanktonic green alga</name>
    <dbReference type="NCBI Taxonomy" id="564608"/>
    <lineage>
        <taxon>Eukaryota</taxon>
        <taxon>Viridiplantae</taxon>
        <taxon>Chlorophyta</taxon>
        <taxon>Mamiellophyceae</taxon>
        <taxon>Mamiellales</taxon>
        <taxon>Mamiellaceae</taxon>
        <taxon>Micromonas</taxon>
    </lineage>
</organism>
<dbReference type="GO" id="GO:0002188">
    <property type="term" value="P:translation reinitiation"/>
    <property type="evidence" value="ECO:0007669"/>
    <property type="project" value="TreeGrafter"/>
</dbReference>
<keyword evidence="5" id="KW-1185">Reference proteome</keyword>
<dbReference type="GO" id="GO:0003729">
    <property type="term" value="F:mRNA binding"/>
    <property type="evidence" value="ECO:0007669"/>
    <property type="project" value="TreeGrafter"/>
</dbReference>
<protein>
    <submittedName>
        <fullName evidence="4">Predicted protein</fullName>
    </submittedName>
</protein>
<dbReference type="GO" id="GO:0003743">
    <property type="term" value="F:translation initiation factor activity"/>
    <property type="evidence" value="ECO:0007669"/>
    <property type="project" value="InterPro"/>
</dbReference>
<dbReference type="OrthoDB" id="277199at2759"/>
<dbReference type="eggNOG" id="KOG3239">
    <property type="taxonomic scope" value="Eukaryota"/>
</dbReference>
<dbReference type="PROSITE" id="PS50296">
    <property type="entry name" value="SUI1"/>
    <property type="match status" value="1"/>
</dbReference>
<dbReference type="Proteomes" id="UP000001876">
    <property type="component" value="Unassembled WGS sequence"/>
</dbReference>
<evidence type="ECO:0000259" key="3">
    <source>
        <dbReference type="PROSITE" id="PS50296"/>
    </source>
</evidence>